<keyword evidence="4" id="KW-0975">Bacterial flagellum</keyword>
<feature type="coiled-coil region" evidence="5">
    <location>
        <begin position="81"/>
        <end position="125"/>
    </location>
</feature>
<gene>
    <name evidence="8" type="primary">flaD</name>
    <name evidence="8" type="ORF">USDA257_c48180</name>
</gene>
<protein>
    <submittedName>
        <fullName evidence="8">Flagellin D</fullName>
    </submittedName>
</protein>
<dbReference type="GO" id="GO:0005576">
    <property type="term" value="C:extracellular region"/>
    <property type="evidence" value="ECO:0007669"/>
    <property type="project" value="UniProtKB-SubCell"/>
</dbReference>
<reference evidence="8 9" key="1">
    <citation type="journal article" date="2012" name="J. Bacteriol.">
        <title>Complete genome sequence of the broad-host-range strain Sinorhizobium fredii USDA257.</title>
        <authorList>
            <person name="Schuldes J."/>
            <person name="Rodriguez Orbegoso M."/>
            <person name="Schmeisser C."/>
            <person name="Krishnan H.B."/>
            <person name="Daniel R."/>
            <person name="Streit W.R."/>
        </authorList>
    </citation>
    <scope>NUCLEOTIDE SEQUENCE [LARGE SCALE GENOMIC DNA]</scope>
    <source>
        <strain evidence="8 9">USDA 257</strain>
    </source>
</reference>
<dbReference type="AlphaFoldDB" id="I3XBU7"/>
<keyword evidence="8" id="KW-0966">Cell projection</keyword>
<evidence type="ECO:0000259" key="7">
    <source>
        <dbReference type="Pfam" id="PF00669"/>
    </source>
</evidence>
<dbReference type="PANTHER" id="PTHR42792">
    <property type="entry name" value="FLAGELLIN"/>
    <property type="match status" value="1"/>
</dbReference>
<evidence type="ECO:0000313" key="9">
    <source>
        <dbReference type="Proteomes" id="UP000006180"/>
    </source>
</evidence>
<feature type="compositionally biased region" description="Polar residues" evidence="6">
    <location>
        <begin position="356"/>
        <end position="367"/>
    </location>
</feature>
<dbReference type="PANTHER" id="PTHR42792:SF2">
    <property type="entry name" value="FLAGELLIN"/>
    <property type="match status" value="1"/>
</dbReference>
<feature type="domain" description="Flagellin N-terminal" evidence="7">
    <location>
        <begin position="4"/>
        <end position="135"/>
    </location>
</feature>
<feature type="region of interest" description="Disordered" evidence="6">
    <location>
        <begin position="335"/>
        <end position="367"/>
    </location>
</feature>
<evidence type="ECO:0000313" key="8">
    <source>
        <dbReference type="EMBL" id="AFL53353.1"/>
    </source>
</evidence>
<dbReference type="eggNOG" id="COG1344">
    <property type="taxonomic scope" value="Bacteria"/>
</dbReference>
<name>I3XBU7_SINF2</name>
<evidence type="ECO:0000256" key="6">
    <source>
        <dbReference type="SAM" id="MobiDB-lite"/>
    </source>
</evidence>
<accession>I3XBU7</accession>
<dbReference type="Proteomes" id="UP000006180">
    <property type="component" value="Chromosome"/>
</dbReference>
<dbReference type="HOGENOM" id="CLU_754195_0_0_5"/>
<evidence type="ECO:0000256" key="3">
    <source>
        <dbReference type="ARBA" id="ARBA00005709"/>
    </source>
</evidence>
<dbReference type="EMBL" id="CP003563">
    <property type="protein sequence ID" value="AFL53353.1"/>
    <property type="molecule type" value="Genomic_DNA"/>
</dbReference>
<organism evidence="8 9">
    <name type="scientific">Sinorhizobium fredii (strain USDA 257)</name>
    <dbReference type="NCBI Taxonomy" id="1185652"/>
    <lineage>
        <taxon>Bacteria</taxon>
        <taxon>Pseudomonadati</taxon>
        <taxon>Pseudomonadota</taxon>
        <taxon>Alphaproteobacteria</taxon>
        <taxon>Hyphomicrobiales</taxon>
        <taxon>Rhizobiaceae</taxon>
        <taxon>Sinorhizobium/Ensifer group</taxon>
        <taxon>Sinorhizobium</taxon>
    </lineage>
</organism>
<comment type="similarity">
    <text evidence="3">Belongs to the bacterial flagellin family.</text>
</comment>
<evidence type="ECO:0000256" key="1">
    <source>
        <dbReference type="ARBA" id="ARBA00004365"/>
    </source>
</evidence>
<proteinExistence type="inferred from homology"/>
<keyword evidence="8" id="KW-0969">Cilium</keyword>
<keyword evidence="8" id="KW-0282">Flagellum</keyword>
<evidence type="ECO:0000256" key="5">
    <source>
        <dbReference type="SAM" id="Coils"/>
    </source>
</evidence>
<dbReference type="GO" id="GO:0005198">
    <property type="term" value="F:structural molecule activity"/>
    <property type="evidence" value="ECO:0007669"/>
    <property type="project" value="InterPro"/>
</dbReference>
<dbReference type="GO" id="GO:0009288">
    <property type="term" value="C:bacterial-type flagellum"/>
    <property type="evidence" value="ECO:0007669"/>
    <property type="project" value="UniProtKB-SubCell"/>
</dbReference>
<dbReference type="STRING" id="1185652.USDA257_c48180"/>
<dbReference type="Gene3D" id="1.20.1330.10">
    <property type="entry name" value="f41 fragment of flagellin, N-terminal domain"/>
    <property type="match status" value="1"/>
</dbReference>
<dbReference type="KEGG" id="sfd:USDA257_c48180"/>
<dbReference type="SUPFAM" id="SSF64518">
    <property type="entry name" value="Phase 1 flagellin"/>
    <property type="match status" value="1"/>
</dbReference>
<evidence type="ECO:0000256" key="4">
    <source>
        <dbReference type="ARBA" id="ARBA00023143"/>
    </source>
</evidence>
<dbReference type="Pfam" id="PF00669">
    <property type="entry name" value="Flagellin_N"/>
    <property type="match status" value="1"/>
</dbReference>
<keyword evidence="5" id="KW-0175">Coiled coil</keyword>
<feature type="compositionally biased region" description="Low complexity" evidence="6">
    <location>
        <begin position="338"/>
        <end position="347"/>
    </location>
</feature>
<sequence>MTSIHTNTMAMAALGTLRSISGQLSAEQDKVSSGLRINTAADNAAYWSISTTMRSDNMAISAVSDALGLGAAKVDVAYAGLNSVVDVLKEFKAKLVAAEEDGVDKAKVQAELDQLKEQVQSIATSASFSGVNWLNTDIADIYDKTLNRASTVSSFARDATGGVSVKTMDVNLSQVSLFNSTGGGLLQADPCDLGTIGGLRFSTGSDVMRTYSAGNTMGSGPSDDVFHLQRPAHIRCRRPDFLRRDGGCRQPRGRHLCALSPGADHLHRDRPGDGRCCPPVGERRDLNLQAVCLGAELRPLRFRGDGDDLLEIPDEDQGRYPRSRRHRLSRQLISGWLNRGPRPGRNRAGTAPLVWSRQSGESQVGLE</sequence>
<dbReference type="PRINTS" id="PR00207">
    <property type="entry name" value="FLAGELLIN"/>
</dbReference>
<dbReference type="PATRIC" id="fig|1185652.3.peg.4996"/>
<dbReference type="InterPro" id="IPR001029">
    <property type="entry name" value="Flagellin_N"/>
</dbReference>
<comment type="subcellular location">
    <subcellularLocation>
        <location evidence="1">Bacterial flagellum</location>
    </subcellularLocation>
    <subcellularLocation>
        <location evidence="2">Secreted</location>
    </subcellularLocation>
</comment>
<evidence type="ECO:0000256" key="2">
    <source>
        <dbReference type="ARBA" id="ARBA00004613"/>
    </source>
</evidence>
<dbReference type="InterPro" id="IPR001492">
    <property type="entry name" value="Flagellin"/>
</dbReference>